<dbReference type="InterPro" id="IPR052072">
    <property type="entry name" value="Vascular_dev_regulator"/>
</dbReference>
<dbReference type="Proteomes" id="UP000054559">
    <property type="component" value="Unassembled WGS sequence"/>
</dbReference>
<proteinExistence type="predicted"/>
<reference evidence="5" key="1">
    <citation type="journal article" date="2010" name="Genome Res.">
        <title>Population genomic sequencing of Coccidioides fungi reveals recent hybridization and transposon control.</title>
        <authorList>
            <person name="Neafsey D.E."/>
            <person name="Barker B.M."/>
            <person name="Sharpton T.J."/>
            <person name="Stajich J.E."/>
            <person name="Park D.J."/>
            <person name="Whiston E."/>
            <person name="Hung C.-Y."/>
            <person name="McMahan C."/>
            <person name="White J."/>
            <person name="Sykes S."/>
            <person name="Heiman D."/>
            <person name="Young S."/>
            <person name="Zeng Q."/>
            <person name="Abouelleil A."/>
            <person name="Aftuck L."/>
            <person name="Bessette D."/>
            <person name="Brown A."/>
            <person name="FitzGerald M."/>
            <person name="Lui A."/>
            <person name="Macdonald J.P."/>
            <person name="Priest M."/>
            <person name="Orbach M.J."/>
            <person name="Galgiani J.N."/>
            <person name="Kirkland T.N."/>
            <person name="Cole G.T."/>
            <person name="Birren B.W."/>
            <person name="Henn M.R."/>
            <person name="Taylor J.W."/>
            <person name="Rounsley S.D."/>
        </authorList>
    </citation>
    <scope>NUCLEOTIDE SEQUENCE [LARGE SCALE GENOMIC DNA]</scope>
    <source>
        <strain evidence="5">RMSCC 3703</strain>
    </source>
</reference>
<feature type="repeat" description="ANK" evidence="1">
    <location>
        <begin position="182"/>
        <end position="214"/>
    </location>
</feature>
<evidence type="ECO:0000313" key="5">
    <source>
        <dbReference type="Proteomes" id="UP000054559"/>
    </source>
</evidence>
<dbReference type="GO" id="GO:0051020">
    <property type="term" value="F:GTPase binding"/>
    <property type="evidence" value="ECO:0007669"/>
    <property type="project" value="TreeGrafter"/>
</dbReference>
<dbReference type="PROSITE" id="PS50088">
    <property type="entry name" value="ANK_REPEAT"/>
    <property type="match status" value="2"/>
</dbReference>
<dbReference type="Gene3D" id="1.25.40.20">
    <property type="entry name" value="Ankyrin repeat-containing domain"/>
    <property type="match status" value="1"/>
</dbReference>
<dbReference type="InterPro" id="IPR037986">
    <property type="entry name" value="Myo5p-like_CBD_DIL"/>
</dbReference>
<dbReference type="EMBL" id="DS268118">
    <property type="protein sequence ID" value="KMU71930.1"/>
    <property type="molecule type" value="Genomic_DNA"/>
</dbReference>
<feature type="region of interest" description="Disordered" evidence="2">
    <location>
        <begin position="561"/>
        <end position="630"/>
    </location>
</feature>
<dbReference type="PANTHER" id="PTHR16027">
    <property type="entry name" value="DILUTE DOMAIN-CONTAINING PROTEIN YPR089W"/>
    <property type="match status" value="1"/>
</dbReference>
<organism evidence="4 5">
    <name type="scientific">Coccidioides immitis RMSCC 3703</name>
    <dbReference type="NCBI Taxonomy" id="454286"/>
    <lineage>
        <taxon>Eukaryota</taxon>
        <taxon>Fungi</taxon>
        <taxon>Dikarya</taxon>
        <taxon>Ascomycota</taxon>
        <taxon>Pezizomycotina</taxon>
        <taxon>Eurotiomycetes</taxon>
        <taxon>Eurotiomycetidae</taxon>
        <taxon>Onygenales</taxon>
        <taxon>Onygenaceae</taxon>
        <taxon>Coccidioides</taxon>
    </lineage>
</organism>
<evidence type="ECO:0000259" key="3">
    <source>
        <dbReference type="PROSITE" id="PS51126"/>
    </source>
</evidence>
<dbReference type="InterPro" id="IPR002110">
    <property type="entry name" value="Ankyrin_rpt"/>
</dbReference>
<feature type="compositionally biased region" description="Low complexity" evidence="2">
    <location>
        <begin position="599"/>
        <end position="630"/>
    </location>
</feature>
<dbReference type="PANTHER" id="PTHR16027:SF6">
    <property type="entry name" value="DILUTE DOMAIN-CONTAINING PROTEIN"/>
    <property type="match status" value="1"/>
</dbReference>
<feature type="repeat" description="ANK" evidence="1">
    <location>
        <begin position="215"/>
        <end position="247"/>
    </location>
</feature>
<evidence type="ECO:0000256" key="2">
    <source>
        <dbReference type="SAM" id="MobiDB-lite"/>
    </source>
</evidence>
<dbReference type="OrthoDB" id="426293at2759"/>
<dbReference type="PROSITE" id="PS51126">
    <property type="entry name" value="DILUTE"/>
    <property type="match status" value="1"/>
</dbReference>
<accession>A0A0J8QHK1</accession>
<gene>
    <name evidence="4" type="ORF">CISG_00239</name>
</gene>
<feature type="region of interest" description="Disordered" evidence="2">
    <location>
        <begin position="1"/>
        <end position="41"/>
    </location>
</feature>
<dbReference type="SUPFAM" id="SSF48403">
    <property type="entry name" value="Ankyrin repeat"/>
    <property type="match status" value="1"/>
</dbReference>
<feature type="compositionally biased region" description="Basic and acidic residues" evidence="2">
    <location>
        <begin position="21"/>
        <end position="31"/>
    </location>
</feature>
<dbReference type="PROSITE" id="PS50297">
    <property type="entry name" value="ANK_REP_REGION"/>
    <property type="match status" value="1"/>
</dbReference>
<dbReference type="CDD" id="cd15473">
    <property type="entry name" value="Myo5p-like_CBD_DIL_ANK"/>
    <property type="match status" value="1"/>
</dbReference>
<dbReference type="Pfam" id="PF12796">
    <property type="entry name" value="Ank_2"/>
    <property type="match status" value="1"/>
</dbReference>
<protein>
    <recommendedName>
        <fullName evidence="3">Dilute domain-containing protein</fullName>
    </recommendedName>
</protein>
<feature type="compositionally biased region" description="Polar residues" evidence="2">
    <location>
        <begin position="567"/>
        <end position="586"/>
    </location>
</feature>
<name>A0A0J8QHK1_COCIT</name>
<sequence length="689" mass="76804">MDQAGPYHEASSDADIYEPNELEKPKPRALPDDLPTSLDDRRSVPTYTAETEMYDGWQGQSQFLTSPVPTKPLTFNLTLNDQTHDDDLGFRTSAYPENGRMEGSDARLMEMLAAQAAHRDVGIAGTDEDDIAADKKLTDEQKRDILQKTLNTAASNGDVERVKKLLNGEASRYVDVDLPDEEGTVPLIYASCFGHHEVVTALLEAGAQVDNQDRNRWSALMWAMTNRHKTIAKVLLDYGASPEIRSSSGGTAFDFVQPGTDISNYLQENGYNFGSSGIDNDFYDSGFGHGRFEEEMAENEIKRRMMMEESAMNLEVDLSSLGLDEKLDAMDDELEDQQEFVWDRCLHDQMFVFQEHELDRILDIIITTMTPQRSPSQKPIPANVLFLCARYAHYHASPELLSTLLLSATDRINAVVEKHQWDMTILAFWISNATLLLHYLKKDGELIRMNVSALEDWARLNNRQPEHYENGSTTCTGESTVEAARKHLEPVVELLQWLQCFSSLGDDLDSLIATLQQLPRLTPIQLLHAVKLYRPEVGEKGLPKSAMKYITSLKDDPYLLYRPTSPKAETTPTSQATNAAPSTPTVATMPGKDGDSAEPATPQTPQLQPPSTSQPQQQSPSQASPQPAISASERTSLLLDPAMTLPFSLPTSTDMLISYGAGFGGTNRDRERKYIPTVPTEFLARFDRS</sequence>
<keyword evidence="1" id="KW-0040">ANK repeat</keyword>
<dbReference type="InterPro" id="IPR036770">
    <property type="entry name" value="Ankyrin_rpt-contain_sf"/>
</dbReference>
<dbReference type="SMART" id="SM01132">
    <property type="entry name" value="DIL"/>
    <property type="match status" value="1"/>
</dbReference>
<dbReference type="STRING" id="454286.A0A0J8QHK1"/>
<dbReference type="AlphaFoldDB" id="A0A0J8QHK1"/>
<evidence type="ECO:0000313" key="4">
    <source>
        <dbReference type="EMBL" id="KMU71930.1"/>
    </source>
</evidence>
<dbReference type="SMART" id="SM00248">
    <property type="entry name" value="ANK"/>
    <property type="match status" value="2"/>
</dbReference>
<feature type="domain" description="Dilute" evidence="3">
    <location>
        <begin position="382"/>
        <end position="556"/>
    </location>
</feature>
<dbReference type="InterPro" id="IPR002710">
    <property type="entry name" value="Dilute_dom"/>
</dbReference>
<dbReference type="Pfam" id="PF01843">
    <property type="entry name" value="DIL"/>
    <property type="match status" value="1"/>
</dbReference>
<evidence type="ECO:0000256" key="1">
    <source>
        <dbReference type="PROSITE-ProRule" id="PRU00023"/>
    </source>
</evidence>